<dbReference type="GeneTree" id="ENSGT00940000156385"/>
<keyword evidence="26" id="KW-1185">Reference proteome</keyword>
<protein>
    <recommendedName>
        <fullName evidence="6">Glucocorticoid receptor</fullName>
    </recommendedName>
    <alternativeName>
        <fullName evidence="21">Nuclear receptor subfamily 3 group C member 1</fullName>
    </alternativeName>
</protein>
<evidence type="ECO:0000256" key="1">
    <source>
        <dbReference type="ARBA" id="ARBA00004123"/>
    </source>
</evidence>
<dbReference type="GO" id="GO:0005634">
    <property type="term" value="C:nucleus"/>
    <property type="evidence" value="ECO:0007669"/>
    <property type="project" value="UniProtKB-SubCell"/>
</dbReference>
<dbReference type="AlphaFoldDB" id="A0A3B5LG66"/>
<evidence type="ECO:0000256" key="2">
    <source>
        <dbReference type="ARBA" id="ARBA00004173"/>
    </source>
</evidence>
<evidence type="ECO:0000259" key="23">
    <source>
        <dbReference type="PROSITE" id="PS51030"/>
    </source>
</evidence>
<feature type="region of interest" description="Disordered" evidence="22">
    <location>
        <begin position="225"/>
        <end position="268"/>
    </location>
</feature>
<evidence type="ECO:0000256" key="7">
    <source>
        <dbReference type="ARBA" id="ARBA00022490"/>
    </source>
</evidence>
<evidence type="ECO:0000256" key="15">
    <source>
        <dbReference type="ARBA" id="ARBA00023125"/>
    </source>
</evidence>
<dbReference type="PROSITE" id="PS51030">
    <property type="entry name" value="NUCLEAR_REC_DBD_2"/>
    <property type="match status" value="1"/>
</dbReference>
<feature type="domain" description="NR LBD" evidence="24">
    <location>
        <begin position="467"/>
        <end position="701"/>
    </location>
</feature>
<dbReference type="InterPro" id="IPR001628">
    <property type="entry name" value="Znf_hrmn_rcpt"/>
</dbReference>
<evidence type="ECO:0000256" key="9">
    <source>
        <dbReference type="ARBA" id="ARBA00022723"/>
    </source>
</evidence>
<dbReference type="InterPro" id="IPR000536">
    <property type="entry name" value="Nucl_hrmn_rcpt_lig-bd"/>
</dbReference>
<dbReference type="Ensembl" id="ENSXCOT00000011266.1">
    <property type="protein sequence ID" value="ENSXCOP00000011138.1"/>
    <property type="gene ID" value="ENSXCOG00000004223.1"/>
</dbReference>
<dbReference type="GO" id="GO:0001046">
    <property type="term" value="F:core promoter sequence-specific DNA binding"/>
    <property type="evidence" value="ECO:0007669"/>
    <property type="project" value="UniProtKB-ARBA"/>
</dbReference>
<dbReference type="GO" id="GO:1990794">
    <property type="term" value="C:basolateral part of cell"/>
    <property type="evidence" value="ECO:0007669"/>
    <property type="project" value="UniProtKB-ARBA"/>
</dbReference>
<proteinExistence type="inferred from homology"/>
<keyword evidence="13" id="KW-0805">Transcription regulation</keyword>
<dbReference type="InterPro" id="IPR001409">
    <property type="entry name" value="Glcrtcd_rcpt"/>
</dbReference>
<organism evidence="25 26">
    <name type="scientific">Xiphophorus couchianus</name>
    <name type="common">Monterrey platyfish</name>
    <dbReference type="NCBI Taxonomy" id="32473"/>
    <lineage>
        <taxon>Eukaryota</taxon>
        <taxon>Metazoa</taxon>
        <taxon>Chordata</taxon>
        <taxon>Craniata</taxon>
        <taxon>Vertebrata</taxon>
        <taxon>Euteleostomi</taxon>
        <taxon>Actinopterygii</taxon>
        <taxon>Neopterygii</taxon>
        <taxon>Teleostei</taxon>
        <taxon>Neoteleostei</taxon>
        <taxon>Acanthomorphata</taxon>
        <taxon>Ovalentaria</taxon>
        <taxon>Atherinomorphae</taxon>
        <taxon>Cyprinodontiformes</taxon>
        <taxon>Poeciliidae</taxon>
        <taxon>Poeciliinae</taxon>
        <taxon>Xiphophorus</taxon>
    </lineage>
</organism>
<keyword evidence="11" id="KW-0862">Zinc</keyword>
<evidence type="ECO:0000256" key="6">
    <source>
        <dbReference type="ARBA" id="ARBA00015625"/>
    </source>
</evidence>
<dbReference type="Proteomes" id="UP000261380">
    <property type="component" value="Unplaced"/>
</dbReference>
<feature type="domain" description="Nuclear receptor" evidence="23">
    <location>
        <begin position="396"/>
        <end position="435"/>
    </location>
</feature>
<evidence type="ECO:0000256" key="20">
    <source>
        <dbReference type="ARBA" id="ARBA00023242"/>
    </source>
</evidence>
<feature type="compositionally biased region" description="Polar residues" evidence="22">
    <location>
        <begin position="59"/>
        <end position="69"/>
    </location>
</feature>
<dbReference type="GO" id="GO:0031963">
    <property type="term" value="F:nuclear cortisol receptor activity"/>
    <property type="evidence" value="ECO:0007669"/>
    <property type="project" value="UniProtKB-ARBA"/>
</dbReference>
<dbReference type="Gene3D" id="3.30.50.10">
    <property type="entry name" value="Erythroid Transcription Factor GATA-1, subunit A"/>
    <property type="match status" value="1"/>
</dbReference>
<dbReference type="InterPro" id="IPR050200">
    <property type="entry name" value="Nuclear_hormone_rcpt_NR3"/>
</dbReference>
<evidence type="ECO:0000256" key="19">
    <source>
        <dbReference type="ARBA" id="ARBA00023212"/>
    </source>
</evidence>
<keyword evidence="19" id="KW-0206">Cytoskeleton</keyword>
<evidence type="ECO:0000256" key="3">
    <source>
        <dbReference type="ARBA" id="ARBA00004186"/>
    </source>
</evidence>
<dbReference type="PROSITE" id="PS51843">
    <property type="entry name" value="NR_LBD"/>
    <property type="match status" value="1"/>
</dbReference>
<evidence type="ECO:0000256" key="10">
    <source>
        <dbReference type="ARBA" id="ARBA00022771"/>
    </source>
</evidence>
<dbReference type="Pfam" id="PF00105">
    <property type="entry name" value="zf-C4"/>
    <property type="match status" value="1"/>
</dbReference>
<comment type="subcellular location">
    <subcellularLocation>
        <location evidence="4">Cytoplasm</location>
        <location evidence="4">Cytoskeleton</location>
        <location evidence="4">Microtubule organizing center</location>
        <location evidence="4">Centrosome</location>
    </subcellularLocation>
    <subcellularLocation>
        <location evidence="3">Cytoplasm</location>
        <location evidence="3">Cytoskeleton</location>
        <location evidence="3">Spindle</location>
    </subcellularLocation>
    <subcellularLocation>
        <location evidence="2">Mitochondrion</location>
    </subcellularLocation>
    <subcellularLocation>
        <location evidence="1">Nucleus</location>
    </subcellularLocation>
</comment>
<dbReference type="SMART" id="SM00430">
    <property type="entry name" value="HOLI"/>
    <property type="match status" value="1"/>
</dbReference>
<feature type="compositionally biased region" description="Basic and acidic residues" evidence="22">
    <location>
        <begin position="88"/>
        <end position="97"/>
    </location>
</feature>
<keyword evidence="20" id="KW-0539">Nucleus</keyword>
<keyword evidence="12" id="KW-0156">Chromatin regulator</keyword>
<evidence type="ECO:0000256" key="11">
    <source>
        <dbReference type="ARBA" id="ARBA00022833"/>
    </source>
</evidence>
<evidence type="ECO:0000256" key="4">
    <source>
        <dbReference type="ARBA" id="ARBA00004300"/>
    </source>
</evidence>
<evidence type="ECO:0000256" key="5">
    <source>
        <dbReference type="ARBA" id="ARBA00005413"/>
    </source>
</evidence>
<dbReference type="InterPro" id="IPR013088">
    <property type="entry name" value="Znf_NHR/GATA"/>
</dbReference>
<comment type="similarity">
    <text evidence="5">Belongs to the nuclear hormone receptor family. NR3 subfamily.</text>
</comment>
<evidence type="ECO:0000256" key="12">
    <source>
        <dbReference type="ARBA" id="ARBA00022853"/>
    </source>
</evidence>
<dbReference type="GO" id="GO:0010628">
    <property type="term" value="P:positive regulation of gene expression"/>
    <property type="evidence" value="ECO:0007669"/>
    <property type="project" value="UniProtKB-ARBA"/>
</dbReference>
<evidence type="ECO:0000256" key="16">
    <source>
        <dbReference type="ARBA" id="ARBA00023128"/>
    </source>
</evidence>
<dbReference type="FunFam" id="1.10.565.10:FF:000004">
    <property type="entry name" value="Androgen receptor variant"/>
    <property type="match status" value="1"/>
</dbReference>
<dbReference type="PRINTS" id="PR00398">
    <property type="entry name" value="STRDHORMONER"/>
</dbReference>
<keyword evidence="8" id="KW-0754">Steroid-binding</keyword>
<dbReference type="GO" id="GO:0005739">
    <property type="term" value="C:mitochondrion"/>
    <property type="evidence" value="ECO:0007669"/>
    <property type="project" value="UniProtKB-SubCell"/>
</dbReference>
<dbReference type="Pfam" id="PF02155">
    <property type="entry name" value="GCR"/>
    <property type="match status" value="1"/>
</dbReference>
<evidence type="ECO:0000313" key="26">
    <source>
        <dbReference type="Proteomes" id="UP000261380"/>
    </source>
</evidence>
<sequence>MDQGGVKKIAYRRNDHLSKLVYTESPEEGGLLKVAPHSAMSITSPPSVVLPSSPLMQPGQVTNGLSNSPLPEELASAPATIGSSVDSSETRGLTKDQRPEELQLFQTQTFNTFGHQVLPQLDASMADITQSSMDSLIGGSDPNLFAVKTEDFSMDKSEQDPNDLDHAFDHIGKDVDMNQKLFNETSLDLLQEFDLTASPSDFYVGDDDAFLSTLADDSLLADGEMRGTTERDVKPSVVESVGTTRVCDSSKASSPLESKSKTPSLTPTTTFPAVVKKEKDTGFIQLCTPGVIKKEKTSSGYCQMSGSSPISICGVSTSGGQSFHFGINARNNDALQEKDQKPVSGLFLPVTTISGAWNRNQGDNSAIRRASEIFSSSPSFSSSFVDLILCASGQHNYLCAGRNDCIIDKIRRKNCPACRFRKCLMAGMNLEARKTKKLNRLKGNQNSNPPEMMPSPPVEARSLVPKCMPQLVPTMLSLLKAIEPDTIYAGYDGTLPDTSTRLMTTLNRLGGRQVISAVKWAKALPGFRNLHLDDQMTLLQCSWLFLMSFGLGWRSYQQCNGNMLCFAPDLVINEERMKLPYMAEQFEQMLKISSEFVRLQVSHDEYLCMKVLLLLSTVPKDGLKSQAVFDEIRMSYIKELGKAIVKREENSSQNWQRFYQLTKLLDSMHEMGSGLLSFCFYTFVNKFLSVEFPEMLAEIISNQLPKFKAGSVKPLLFHQK</sequence>
<dbReference type="Gene3D" id="1.10.565.10">
    <property type="entry name" value="Retinoid X Receptor"/>
    <property type="match status" value="1"/>
</dbReference>
<keyword evidence="9" id="KW-0479">Metal-binding</keyword>
<dbReference type="GO" id="GO:1990239">
    <property type="term" value="F:steroid hormone binding"/>
    <property type="evidence" value="ECO:0007669"/>
    <property type="project" value="UniProtKB-ARBA"/>
</dbReference>
<keyword evidence="10" id="KW-0863">Zinc-finger</keyword>
<keyword evidence="7" id="KW-0963">Cytoplasm</keyword>
<dbReference type="GO" id="GO:0006325">
    <property type="term" value="P:chromatin organization"/>
    <property type="evidence" value="ECO:0007669"/>
    <property type="project" value="UniProtKB-KW"/>
</dbReference>
<reference evidence="25" key="2">
    <citation type="submission" date="2025-09" db="UniProtKB">
        <authorList>
            <consortium name="Ensembl"/>
        </authorList>
    </citation>
    <scope>IDENTIFICATION</scope>
</reference>
<evidence type="ECO:0000313" key="25">
    <source>
        <dbReference type="Ensembl" id="ENSXCOP00000011138.1"/>
    </source>
</evidence>
<dbReference type="SUPFAM" id="SSF48508">
    <property type="entry name" value="Nuclear receptor ligand-binding domain"/>
    <property type="match status" value="1"/>
</dbReference>
<evidence type="ECO:0000256" key="21">
    <source>
        <dbReference type="ARBA" id="ARBA00031162"/>
    </source>
</evidence>
<evidence type="ECO:0000259" key="24">
    <source>
        <dbReference type="PROSITE" id="PS51843"/>
    </source>
</evidence>
<evidence type="ECO:0000256" key="14">
    <source>
        <dbReference type="ARBA" id="ARBA00023121"/>
    </source>
</evidence>
<dbReference type="SMART" id="SM00399">
    <property type="entry name" value="ZnF_C4"/>
    <property type="match status" value="1"/>
</dbReference>
<keyword evidence="18" id="KW-0675">Receptor</keyword>
<evidence type="ECO:0000256" key="22">
    <source>
        <dbReference type="SAM" id="MobiDB-lite"/>
    </source>
</evidence>
<evidence type="ECO:0000256" key="13">
    <source>
        <dbReference type="ARBA" id="ARBA00023015"/>
    </source>
</evidence>
<keyword evidence="14" id="KW-0446">Lipid-binding</keyword>
<keyword evidence="15" id="KW-0238">DNA-binding</keyword>
<keyword evidence="16" id="KW-0496">Mitochondrion</keyword>
<dbReference type="SUPFAM" id="SSF57716">
    <property type="entry name" value="Glucocorticoid receptor-like (DNA-binding domain)"/>
    <property type="match status" value="1"/>
</dbReference>
<name>A0A3B5LG66_9TELE</name>
<dbReference type="GO" id="GO:0008270">
    <property type="term" value="F:zinc ion binding"/>
    <property type="evidence" value="ECO:0007669"/>
    <property type="project" value="UniProtKB-KW"/>
</dbReference>
<accession>A0A3B5LG66</accession>
<feature type="compositionally biased region" description="Basic and acidic residues" evidence="22">
    <location>
        <begin position="225"/>
        <end position="234"/>
    </location>
</feature>
<dbReference type="Pfam" id="PF00104">
    <property type="entry name" value="Hormone_recep"/>
    <property type="match status" value="1"/>
</dbReference>
<dbReference type="PANTHER" id="PTHR48092">
    <property type="entry name" value="KNIRPS-RELATED PROTEIN-RELATED"/>
    <property type="match status" value="1"/>
</dbReference>
<dbReference type="GO" id="GO:0051414">
    <property type="term" value="P:response to cortisol"/>
    <property type="evidence" value="ECO:0007669"/>
    <property type="project" value="UniProtKB-ARBA"/>
</dbReference>
<feature type="compositionally biased region" description="Low complexity" evidence="22">
    <location>
        <begin position="249"/>
        <end position="268"/>
    </location>
</feature>
<evidence type="ECO:0000256" key="8">
    <source>
        <dbReference type="ARBA" id="ARBA00022665"/>
    </source>
</evidence>
<keyword evidence="17" id="KW-0804">Transcription</keyword>
<evidence type="ECO:0000256" key="17">
    <source>
        <dbReference type="ARBA" id="ARBA00023163"/>
    </source>
</evidence>
<dbReference type="InterPro" id="IPR001723">
    <property type="entry name" value="Nuclear_hrmn_rcpt"/>
</dbReference>
<reference evidence="25" key="1">
    <citation type="submission" date="2025-08" db="UniProtKB">
        <authorList>
            <consortium name="Ensembl"/>
        </authorList>
    </citation>
    <scope>IDENTIFICATION</scope>
</reference>
<feature type="region of interest" description="Disordered" evidence="22">
    <location>
        <begin position="59"/>
        <end position="97"/>
    </location>
</feature>
<dbReference type="GO" id="GO:0005813">
    <property type="term" value="C:centrosome"/>
    <property type="evidence" value="ECO:0007669"/>
    <property type="project" value="UniProtKB-SubCell"/>
</dbReference>
<evidence type="ECO:0000256" key="18">
    <source>
        <dbReference type="ARBA" id="ARBA00023170"/>
    </source>
</evidence>
<dbReference type="GO" id="GO:0005819">
    <property type="term" value="C:spindle"/>
    <property type="evidence" value="ECO:0007669"/>
    <property type="project" value="UniProtKB-SubCell"/>
</dbReference>
<dbReference type="InterPro" id="IPR035500">
    <property type="entry name" value="NHR-like_dom_sf"/>
</dbReference>